<keyword evidence="3" id="KW-1185">Reference proteome</keyword>
<evidence type="ECO:0000313" key="2">
    <source>
        <dbReference type="EMBL" id="KAK2606302.1"/>
    </source>
</evidence>
<sequence>MVLSSNLESAFRHEKRRLFGKLPLLGSRRRIFTRFLVTANGETRMRMGYVKGQSLDTLWADLSSQEKKHIAQQLRKIVDNMRAAKPPPQLIGAYGTEIRDTRVYSTFHSPPCHNEEEFNNFLLSSLHSQTPPLVREAISRRLRTNHRIVLTHCDLAPRNILVEDGKITGLVDWEDSGWYPKYWEYVKFFQRSADQDGRRYGKEIFAYLYHGELVDYTAMSKWQNP</sequence>
<comment type="caution">
    <text evidence="2">The sequence shown here is derived from an EMBL/GenBank/DDBJ whole genome shotgun (WGS) entry which is preliminary data.</text>
</comment>
<name>A0AAJ0FVQ1_9HYPO</name>
<evidence type="ECO:0000259" key="1">
    <source>
        <dbReference type="Pfam" id="PF01636"/>
    </source>
</evidence>
<dbReference type="PANTHER" id="PTHR21310:SF58">
    <property type="entry name" value="AMINOGLYCOSIDE PHOSPHOTRANSFERASE DOMAIN-CONTAINING PROTEIN"/>
    <property type="match status" value="1"/>
</dbReference>
<evidence type="ECO:0000313" key="3">
    <source>
        <dbReference type="Proteomes" id="UP001251528"/>
    </source>
</evidence>
<dbReference type="PANTHER" id="PTHR21310">
    <property type="entry name" value="AMINOGLYCOSIDE PHOSPHOTRANSFERASE-RELATED-RELATED"/>
    <property type="match status" value="1"/>
</dbReference>
<reference evidence="2" key="1">
    <citation type="submission" date="2023-06" db="EMBL/GenBank/DDBJ databases">
        <title>Conoideocrella luteorostrata (Hypocreales: Clavicipitaceae), a potential biocontrol fungus for elongate hemlock scale in United States Christmas tree production areas.</title>
        <authorList>
            <person name="Barrett H."/>
            <person name="Lovett B."/>
            <person name="Macias A.M."/>
            <person name="Stajich J.E."/>
            <person name="Kasson M.T."/>
        </authorList>
    </citation>
    <scope>NUCLEOTIDE SEQUENCE</scope>
    <source>
        <strain evidence="2">ARSEF 14590</strain>
    </source>
</reference>
<dbReference type="CDD" id="cd05120">
    <property type="entry name" value="APH_ChoK_like"/>
    <property type="match status" value="1"/>
</dbReference>
<proteinExistence type="predicted"/>
<dbReference type="Pfam" id="PF01636">
    <property type="entry name" value="APH"/>
    <property type="match status" value="1"/>
</dbReference>
<dbReference type="InterPro" id="IPR002575">
    <property type="entry name" value="Aminoglycoside_PTrfase"/>
</dbReference>
<protein>
    <recommendedName>
        <fullName evidence="1">Aminoglycoside phosphotransferase domain-containing protein</fullName>
    </recommendedName>
</protein>
<dbReference type="SUPFAM" id="SSF56112">
    <property type="entry name" value="Protein kinase-like (PK-like)"/>
    <property type="match status" value="1"/>
</dbReference>
<accession>A0AAJ0FVQ1</accession>
<dbReference type="Proteomes" id="UP001251528">
    <property type="component" value="Unassembled WGS sequence"/>
</dbReference>
<dbReference type="InterPro" id="IPR051678">
    <property type="entry name" value="AGP_Transferase"/>
</dbReference>
<dbReference type="AlphaFoldDB" id="A0AAJ0FVQ1"/>
<dbReference type="Gene3D" id="3.90.1200.10">
    <property type="match status" value="1"/>
</dbReference>
<dbReference type="InterPro" id="IPR011009">
    <property type="entry name" value="Kinase-like_dom_sf"/>
</dbReference>
<feature type="domain" description="Aminoglycoside phosphotransferase" evidence="1">
    <location>
        <begin position="46"/>
        <end position="206"/>
    </location>
</feature>
<dbReference type="EMBL" id="JASWJB010000043">
    <property type="protein sequence ID" value="KAK2606302.1"/>
    <property type="molecule type" value="Genomic_DNA"/>
</dbReference>
<organism evidence="2 3">
    <name type="scientific">Conoideocrella luteorostrata</name>
    <dbReference type="NCBI Taxonomy" id="1105319"/>
    <lineage>
        <taxon>Eukaryota</taxon>
        <taxon>Fungi</taxon>
        <taxon>Dikarya</taxon>
        <taxon>Ascomycota</taxon>
        <taxon>Pezizomycotina</taxon>
        <taxon>Sordariomycetes</taxon>
        <taxon>Hypocreomycetidae</taxon>
        <taxon>Hypocreales</taxon>
        <taxon>Clavicipitaceae</taxon>
        <taxon>Conoideocrella</taxon>
    </lineage>
</organism>
<gene>
    <name evidence="2" type="ORF">QQS21_003350</name>
</gene>